<evidence type="ECO:0000313" key="4">
    <source>
        <dbReference type="Proteomes" id="UP000284057"/>
    </source>
</evidence>
<dbReference type="Proteomes" id="UP000284057">
    <property type="component" value="Unassembled WGS sequence"/>
</dbReference>
<keyword evidence="4" id="KW-1185">Reference proteome</keyword>
<dbReference type="RefSeq" id="WP_119661082.1">
    <property type="nucleotide sequence ID" value="NZ_QUAL01000164.1"/>
</dbReference>
<dbReference type="PANTHER" id="PTHR43364:SF4">
    <property type="entry name" value="NAD(P)-LINKED OXIDOREDUCTASE SUPERFAMILY PROTEIN"/>
    <property type="match status" value="1"/>
</dbReference>
<protein>
    <submittedName>
        <fullName evidence="3">Aldo/keto reductase</fullName>
    </submittedName>
</protein>
<proteinExistence type="predicted"/>
<evidence type="ECO:0000259" key="2">
    <source>
        <dbReference type="Pfam" id="PF00248"/>
    </source>
</evidence>
<comment type="caution">
    <text evidence="3">The sequence shown here is derived from an EMBL/GenBank/DDBJ whole genome shotgun (WGS) entry which is preliminary data.</text>
</comment>
<reference evidence="3 4" key="1">
    <citation type="submission" date="2018-09" db="EMBL/GenBank/DDBJ databases">
        <title>Isolation, diversity and antifungal activity of actinobacteria from wheat.</title>
        <authorList>
            <person name="Han C."/>
        </authorList>
    </citation>
    <scope>NUCLEOTIDE SEQUENCE [LARGE SCALE GENOMIC DNA]</scope>
    <source>
        <strain evidence="3 4">NEAU-YY265</strain>
    </source>
</reference>
<dbReference type="InterPro" id="IPR036812">
    <property type="entry name" value="NAD(P)_OxRdtase_dom_sf"/>
</dbReference>
<dbReference type="EMBL" id="QUAL01000164">
    <property type="protein sequence ID" value="RIQ20589.1"/>
    <property type="molecule type" value="Genomic_DNA"/>
</dbReference>
<dbReference type="PRINTS" id="PR00069">
    <property type="entry name" value="ALDKETRDTASE"/>
</dbReference>
<dbReference type="GO" id="GO:0016491">
    <property type="term" value="F:oxidoreductase activity"/>
    <property type="evidence" value="ECO:0007669"/>
    <property type="project" value="UniProtKB-KW"/>
</dbReference>
<organism evidence="3 4">
    <name type="scientific">Jiangella rhizosphaerae</name>
    <dbReference type="NCBI Taxonomy" id="2293569"/>
    <lineage>
        <taxon>Bacteria</taxon>
        <taxon>Bacillati</taxon>
        <taxon>Actinomycetota</taxon>
        <taxon>Actinomycetes</taxon>
        <taxon>Jiangellales</taxon>
        <taxon>Jiangellaceae</taxon>
        <taxon>Jiangella</taxon>
    </lineage>
</organism>
<feature type="domain" description="NADP-dependent oxidoreductase" evidence="2">
    <location>
        <begin position="17"/>
        <end position="318"/>
    </location>
</feature>
<dbReference type="PROSITE" id="PS00062">
    <property type="entry name" value="ALDOKETO_REDUCTASE_2"/>
    <property type="match status" value="1"/>
</dbReference>
<dbReference type="OrthoDB" id="9768793at2"/>
<dbReference type="InterPro" id="IPR050523">
    <property type="entry name" value="AKR_Detox_Biosynth"/>
</dbReference>
<evidence type="ECO:0000256" key="1">
    <source>
        <dbReference type="ARBA" id="ARBA00023002"/>
    </source>
</evidence>
<dbReference type="AlphaFoldDB" id="A0A418KNQ5"/>
<accession>A0A418KNQ5</accession>
<gene>
    <name evidence="3" type="ORF">DY240_17230</name>
</gene>
<dbReference type="InterPro" id="IPR023210">
    <property type="entry name" value="NADP_OxRdtase_dom"/>
</dbReference>
<dbReference type="InterPro" id="IPR018170">
    <property type="entry name" value="Aldo/ket_reductase_CS"/>
</dbReference>
<dbReference type="SUPFAM" id="SSF51430">
    <property type="entry name" value="NAD(P)-linked oxidoreductase"/>
    <property type="match status" value="1"/>
</dbReference>
<dbReference type="Gene3D" id="3.20.20.100">
    <property type="entry name" value="NADP-dependent oxidoreductase domain"/>
    <property type="match status" value="1"/>
</dbReference>
<dbReference type="Pfam" id="PF00248">
    <property type="entry name" value="Aldo_ket_red"/>
    <property type="match status" value="1"/>
</dbReference>
<dbReference type="InterPro" id="IPR020471">
    <property type="entry name" value="AKR"/>
</dbReference>
<sequence length="334" mass="36055">MTTTTRRLGRTDLEITPIGLGCMPFGGPGLVNRYYAALDQPTATAIVRTALDGGVTWFDTAEMYGKGHSERTLTTALHQLGAGTDDVVIASKWTPWFRTAASIGRTVDDRLEALQGFPLGLHQIHMPHGSLSPLASQLRAMAGLHRQGRIRAVGVSNFSAAQMKRAHAVLAEYGIPLASNQVQISLLERRVERDGVLAAARRLGVTLIALAPLHTGLLTGKFHDDPGLFRDVRRIRRRLAGFSSATLARTAPLIDELRTIAAAHGATVSQVALAWVTSYYGDTVVAIPGASKPRHAEESAGTMALRLTERELDRLADISMIIQDRPRHDGVDPG</sequence>
<keyword evidence="1" id="KW-0560">Oxidoreductase</keyword>
<name>A0A418KNQ5_9ACTN</name>
<dbReference type="PANTHER" id="PTHR43364">
    <property type="entry name" value="NADH-SPECIFIC METHYLGLYOXAL REDUCTASE-RELATED"/>
    <property type="match status" value="1"/>
</dbReference>
<evidence type="ECO:0000313" key="3">
    <source>
        <dbReference type="EMBL" id="RIQ20589.1"/>
    </source>
</evidence>